<dbReference type="Proteomes" id="UP000219922">
    <property type="component" value="Unassembled WGS sequence"/>
</dbReference>
<comment type="caution">
    <text evidence="2">The sequence shown here is derived from an EMBL/GenBank/DDBJ whole genome shotgun (WGS) entry which is preliminary data.</text>
</comment>
<evidence type="ECO:0000313" key="3">
    <source>
        <dbReference type="Proteomes" id="UP000219922"/>
    </source>
</evidence>
<reference evidence="2 3" key="1">
    <citation type="submission" date="2017-09" db="EMBL/GenBank/DDBJ databases">
        <title>Large-scale bioinformatics analysis of Bacillus genomes uncovers conserved roles of natural products in bacterial physiology.</title>
        <authorList>
            <consortium name="Agbiome Team Llc"/>
            <person name="Bleich R.M."/>
            <person name="Grubbs K.J."/>
            <person name="Santa Maria K.C."/>
            <person name="Allen S.E."/>
            <person name="Farag S."/>
            <person name="Shank E.A."/>
            <person name="Bowers A."/>
        </authorList>
    </citation>
    <scope>NUCLEOTIDE SEQUENCE [LARGE SCALE GENOMIC DNA]</scope>
    <source>
        <strain evidence="2 3">AFS092789</strain>
    </source>
</reference>
<feature type="region of interest" description="Disordered" evidence="1">
    <location>
        <begin position="314"/>
        <end position="363"/>
    </location>
</feature>
<dbReference type="RefSeq" id="WP_098005839.1">
    <property type="nucleotide sequence ID" value="NZ_NVMX01000036.1"/>
</dbReference>
<protein>
    <submittedName>
        <fullName evidence="2">Uncharacterized protein</fullName>
    </submittedName>
</protein>
<evidence type="ECO:0000256" key="1">
    <source>
        <dbReference type="SAM" id="MobiDB-lite"/>
    </source>
</evidence>
<gene>
    <name evidence="2" type="ORF">CON36_22040</name>
</gene>
<feature type="compositionally biased region" description="Polar residues" evidence="1">
    <location>
        <begin position="166"/>
        <end position="178"/>
    </location>
</feature>
<dbReference type="AlphaFoldDB" id="A0A9X6XX71"/>
<evidence type="ECO:0000313" key="2">
    <source>
        <dbReference type="EMBL" id="PDZ96603.1"/>
    </source>
</evidence>
<dbReference type="EMBL" id="NVMX01000036">
    <property type="protein sequence ID" value="PDZ96603.1"/>
    <property type="molecule type" value="Genomic_DNA"/>
</dbReference>
<feature type="region of interest" description="Disordered" evidence="1">
    <location>
        <begin position="135"/>
        <end position="178"/>
    </location>
</feature>
<proteinExistence type="predicted"/>
<feature type="compositionally biased region" description="Basic and acidic residues" evidence="1">
    <location>
        <begin position="314"/>
        <end position="330"/>
    </location>
</feature>
<name>A0A9X6XX71_BACCE</name>
<sequence length="363" mass="41888">MSNFEIFERELIGKDGNTKKINEVIDIAKHTWTTMDGNIIMKHEAVLLLRKFTGAKFLKPELQVQISNPGNVIYLCSVEFPDGEISYEIGESNNENTKGWSKGIKPTMAFKRGYDRAFLRSDYIGLFEVYSEEESDSFKRPESTTPPLNNEQPFSPDETRTEENNDFSNQTQKQTMNQPHPALFLPGTDPKYPGEHIVEDVLKRHQDFDYLNEIPQNYPNNEDYMQIVDLIQKKREAKLKQKQEEAEVFLNSESPLQHSEHVDETISREAIPVKNEQSTIFTLEDDISDINIEKEDKLVAEDFLNGDETTYPIEKDENTILKDTDSKTEDINQNTETVENVEENPEMSSQTEIKSSNSEKKEK</sequence>
<feature type="compositionally biased region" description="Polar residues" evidence="1">
    <location>
        <begin position="143"/>
        <end position="153"/>
    </location>
</feature>
<accession>A0A9X6XX71</accession>
<organism evidence="2 3">
    <name type="scientific">Bacillus cereus</name>
    <dbReference type="NCBI Taxonomy" id="1396"/>
    <lineage>
        <taxon>Bacteria</taxon>
        <taxon>Bacillati</taxon>
        <taxon>Bacillota</taxon>
        <taxon>Bacilli</taxon>
        <taxon>Bacillales</taxon>
        <taxon>Bacillaceae</taxon>
        <taxon>Bacillus</taxon>
        <taxon>Bacillus cereus group</taxon>
    </lineage>
</organism>